<feature type="compositionally biased region" description="Basic and acidic residues" evidence="1">
    <location>
        <begin position="56"/>
        <end position="81"/>
    </location>
</feature>
<evidence type="ECO:0000313" key="3">
    <source>
        <dbReference type="Proteomes" id="UP000026962"/>
    </source>
</evidence>
<dbReference type="EnsemblPlants" id="OPUNC06G12950.1">
    <property type="protein sequence ID" value="OPUNC06G12950.1"/>
    <property type="gene ID" value="OPUNC06G12950"/>
</dbReference>
<accession>A0A0E0LBB4</accession>
<dbReference type="Proteomes" id="UP000026962">
    <property type="component" value="Chromosome 6"/>
</dbReference>
<protein>
    <submittedName>
        <fullName evidence="2">Uncharacterized protein</fullName>
    </submittedName>
</protein>
<organism evidence="2">
    <name type="scientific">Oryza punctata</name>
    <name type="common">Red rice</name>
    <dbReference type="NCBI Taxonomy" id="4537"/>
    <lineage>
        <taxon>Eukaryota</taxon>
        <taxon>Viridiplantae</taxon>
        <taxon>Streptophyta</taxon>
        <taxon>Embryophyta</taxon>
        <taxon>Tracheophyta</taxon>
        <taxon>Spermatophyta</taxon>
        <taxon>Magnoliopsida</taxon>
        <taxon>Liliopsida</taxon>
        <taxon>Poales</taxon>
        <taxon>Poaceae</taxon>
        <taxon>BOP clade</taxon>
        <taxon>Oryzoideae</taxon>
        <taxon>Oryzeae</taxon>
        <taxon>Oryzinae</taxon>
        <taxon>Oryza</taxon>
    </lineage>
</organism>
<keyword evidence="3" id="KW-1185">Reference proteome</keyword>
<dbReference type="AlphaFoldDB" id="A0A0E0LBB4"/>
<feature type="compositionally biased region" description="Basic residues" evidence="1">
    <location>
        <begin position="28"/>
        <end position="40"/>
    </location>
</feature>
<dbReference type="Gramene" id="OPUNC06G12950.1">
    <property type="protein sequence ID" value="OPUNC06G12950.1"/>
    <property type="gene ID" value="OPUNC06G12950"/>
</dbReference>
<evidence type="ECO:0000256" key="1">
    <source>
        <dbReference type="SAM" id="MobiDB-lite"/>
    </source>
</evidence>
<sequence>MAARSTRGRRRQCVVRVAVAVDPIRRCSRAARRRRHRGRHQSGGGHRQPPLFVAGARRELLSGGGGERRNPCREQSVHQDSVEKEEALLRLDTVEACLFKKIRHFAVRLPARMHHPQTAARLPRRPSP</sequence>
<reference evidence="2" key="2">
    <citation type="submission" date="2018-05" db="EMBL/GenBank/DDBJ databases">
        <title>OpunRS2 (Oryza punctata Reference Sequence Version 2).</title>
        <authorList>
            <person name="Zhang J."/>
            <person name="Kudrna D."/>
            <person name="Lee S."/>
            <person name="Talag J."/>
            <person name="Welchert J."/>
            <person name="Wing R.A."/>
        </authorList>
    </citation>
    <scope>NUCLEOTIDE SEQUENCE [LARGE SCALE GENOMIC DNA]</scope>
</reference>
<dbReference type="HOGENOM" id="CLU_1963174_0_0_1"/>
<name>A0A0E0LBB4_ORYPU</name>
<reference evidence="2" key="1">
    <citation type="submission" date="2015-04" db="UniProtKB">
        <authorList>
            <consortium name="EnsemblPlants"/>
        </authorList>
    </citation>
    <scope>IDENTIFICATION</scope>
</reference>
<feature type="region of interest" description="Disordered" evidence="1">
    <location>
        <begin position="28"/>
        <end position="81"/>
    </location>
</feature>
<proteinExistence type="predicted"/>
<evidence type="ECO:0000313" key="2">
    <source>
        <dbReference type="EnsemblPlants" id="OPUNC06G12950.1"/>
    </source>
</evidence>